<evidence type="ECO:0000313" key="2">
    <source>
        <dbReference type="EMBL" id="WIY48499.1"/>
    </source>
</evidence>
<dbReference type="EMBL" id="CP127363">
    <property type="protein sequence ID" value="WIY48499.1"/>
    <property type="molecule type" value="Genomic_DNA"/>
</dbReference>
<accession>A0ABY9ANI3</accession>
<dbReference type="Proteomes" id="UP001242732">
    <property type="component" value="Chromosome"/>
</dbReference>
<dbReference type="InterPro" id="IPR021693">
    <property type="entry name" value="DUF3275"/>
</dbReference>
<evidence type="ECO:0000256" key="1">
    <source>
        <dbReference type="SAM" id="MobiDB-lite"/>
    </source>
</evidence>
<protein>
    <submittedName>
        <fullName evidence="2">DUF3275 family protein</fullName>
    </submittedName>
</protein>
<keyword evidence="3" id="KW-1185">Reference proteome</keyword>
<evidence type="ECO:0000313" key="3">
    <source>
        <dbReference type="Proteomes" id="UP001242732"/>
    </source>
</evidence>
<proteinExistence type="predicted"/>
<name>A0ABY9ANI3_PARCI</name>
<reference evidence="2 3" key="1">
    <citation type="submission" date="2023-06" db="EMBL/GenBank/DDBJ databases">
        <authorList>
            <person name="Ham H."/>
            <person name="Park D.S."/>
        </authorList>
    </citation>
    <scope>NUCLEOTIDE SEQUENCE [LARGE SCALE GENOMIC DNA]</scope>
    <source>
        <strain evidence="2 3">KACC 17005</strain>
    </source>
</reference>
<feature type="compositionally biased region" description="Low complexity" evidence="1">
    <location>
        <begin position="121"/>
        <end position="137"/>
    </location>
</feature>
<organism evidence="2 3">
    <name type="scientific">Paracidovorax citrulli</name>
    <name type="common">Acidovorax citrulli</name>
    <dbReference type="NCBI Taxonomy" id="80869"/>
    <lineage>
        <taxon>Bacteria</taxon>
        <taxon>Pseudomonadati</taxon>
        <taxon>Pseudomonadota</taxon>
        <taxon>Betaproteobacteria</taxon>
        <taxon>Burkholderiales</taxon>
        <taxon>Comamonadaceae</taxon>
        <taxon>Paracidovorax</taxon>
    </lineage>
</organism>
<dbReference type="RefSeq" id="WP_011793723.1">
    <property type="nucleotide sequence ID" value="NZ_CP023687.1"/>
</dbReference>
<gene>
    <name evidence="2" type="ORF">QRO08_22200</name>
</gene>
<dbReference type="Pfam" id="PF11679">
    <property type="entry name" value="DUF3275"/>
    <property type="match status" value="1"/>
</dbReference>
<feature type="region of interest" description="Disordered" evidence="1">
    <location>
        <begin position="105"/>
        <end position="149"/>
    </location>
</feature>
<sequence>MDTTTPGERPMPSPIIVSGQLTLRTIRGRNGPFTVGRLTTHLGVFAIKDAELEQYPEGRYDGEFVIRYIFPKSYPVGDGMRFEIRANLDGMTLYGIDKLSRDEARSFTTQEVDPLDEELGAQPAATPAKPAKASRPAETAPEQASDPLIDTTPFGVDAPLPAAVAAAGSTDEDDAGLFGLLWPLGESVKLDSTIDRRTLRAQIARLGELGYALDFKTQQWSRQAELQPGCGS</sequence>